<organism evidence="1 2">
    <name type="scientific">Dryococelus australis</name>
    <dbReference type="NCBI Taxonomy" id="614101"/>
    <lineage>
        <taxon>Eukaryota</taxon>
        <taxon>Metazoa</taxon>
        <taxon>Ecdysozoa</taxon>
        <taxon>Arthropoda</taxon>
        <taxon>Hexapoda</taxon>
        <taxon>Insecta</taxon>
        <taxon>Pterygota</taxon>
        <taxon>Neoptera</taxon>
        <taxon>Polyneoptera</taxon>
        <taxon>Phasmatodea</taxon>
        <taxon>Verophasmatodea</taxon>
        <taxon>Anareolatae</taxon>
        <taxon>Phasmatidae</taxon>
        <taxon>Eurycanthinae</taxon>
        <taxon>Dryococelus</taxon>
    </lineage>
</organism>
<reference evidence="1 2" key="1">
    <citation type="submission" date="2023-02" db="EMBL/GenBank/DDBJ databases">
        <title>LHISI_Scaffold_Assembly.</title>
        <authorList>
            <person name="Stuart O.P."/>
            <person name="Cleave R."/>
            <person name="Magrath M.J.L."/>
            <person name="Mikheyev A.S."/>
        </authorList>
    </citation>
    <scope>NUCLEOTIDE SEQUENCE [LARGE SCALE GENOMIC DNA]</scope>
    <source>
        <strain evidence="1">Daus_M_001</strain>
        <tissue evidence="1">Leg muscle</tissue>
    </source>
</reference>
<accession>A0ABQ9H910</accession>
<evidence type="ECO:0000313" key="2">
    <source>
        <dbReference type="Proteomes" id="UP001159363"/>
    </source>
</evidence>
<protein>
    <submittedName>
        <fullName evidence="1">Uncharacterized protein</fullName>
    </submittedName>
</protein>
<proteinExistence type="predicted"/>
<dbReference type="EMBL" id="JARBHB010000006">
    <property type="protein sequence ID" value="KAJ8880779.1"/>
    <property type="molecule type" value="Genomic_DNA"/>
</dbReference>
<sequence>MGEQGDDFCVFVQWELSVTYLGLLEGHLHKCLDHFPQGEGLDSYSFLCLDPAWDMLQRGGRWSSTHLDVVGCLHQNFNSCPALTEVMVR</sequence>
<gene>
    <name evidence="1" type="ORF">PR048_017250</name>
</gene>
<dbReference type="Proteomes" id="UP001159363">
    <property type="component" value="Chromosome 5"/>
</dbReference>
<name>A0ABQ9H910_9NEOP</name>
<comment type="caution">
    <text evidence="1">The sequence shown here is derived from an EMBL/GenBank/DDBJ whole genome shotgun (WGS) entry which is preliminary data.</text>
</comment>
<evidence type="ECO:0000313" key="1">
    <source>
        <dbReference type="EMBL" id="KAJ8880779.1"/>
    </source>
</evidence>
<keyword evidence="2" id="KW-1185">Reference proteome</keyword>